<keyword evidence="2" id="KW-0442">Lipid degradation</keyword>
<dbReference type="GO" id="GO:0016891">
    <property type="term" value="F:RNA endonuclease activity producing 5'-phosphomonoesters, hydrolytic mechanism"/>
    <property type="evidence" value="ECO:0007669"/>
    <property type="project" value="TreeGrafter"/>
</dbReference>
<sequence length="366" mass="40575">MNVLYELFCMGAAPTISESDIKNANFQQLLSKTMPSAKQIINDDHLKQSVTQRMKTVVGSKSHSPSNTIRTVASMFEAASAAAEFDRERCMLEWLQTCVTSAVEMAFAEANGTVPTMKAQKEPDPEEPFVVEERGLRYDRIGASDDEYVPSDDDDAIVPAKTKPARKNNKGGRKKKTDEEDQLVPEEAKGADAYISPGAGSKAVVKYFAQQQGGPSTIMTNGYYARSYFFPSKQSFNSFISVLNSAKSTIDVCVFAMTDDDVADALIDAKKRNVKIRIITDNQQAAGKGADAERLQADHGIPYKTDNTTGYMHNKFAIVDSATLINGSFNWSKGARFKNRENIIITNIPECIKEFQKQFESLWEEF</sequence>
<proteinExistence type="inferred from homology"/>
<keyword evidence="9" id="KW-1185">Reference proteome</keyword>
<comment type="similarity">
    <text evidence="4">Belongs to the phospholipase D family. MitoPLD/Zucchini subfamily.</text>
</comment>
<evidence type="ECO:0000256" key="3">
    <source>
        <dbReference type="ARBA" id="ARBA00023098"/>
    </source>
</evidence>
<evidence type="ECO:0000259" key="7">
    <source>
        <dbReference type="PROSITE" id="PS50035"/>
    </source>
</evidence>
<evidence type="ECO:0000256" key="1">
    <source>
        <dbReference type="ARBA" id="ARBA00022801"/>
    </source>
</evidence>
<dbReference type="Pfam" id="PF13091">
    <property type="entry name" value="PLDc_2"/>
    <property type="match status" value="1"/>
</dbReference>
<dbReference type="PANTHER" id="PTHR43856:SF1">
    <property type="entry name" value="MITOCHONDRIAL CARDIOLIPIN HYDROLASE"/>
    <property type="match status" value="1"/>
</dbReference>
<keyword evidence="3" id="KW-0443">Lipid metabolism</keyword>
<dbReference type="PANTHER" id="PTHR43856">
    <property type="entry name" value="CARDIOLIPIN HYDROLASE"/>
    <property type="match status" value="1"/>
</dbReference>
<dbReference type="AlphaFoldDB" id="A0AAD5P957"/>
<dbReference type="InterPro" id="IPR051406">
    <property type="entry name" value="PLD_domain"/>
</dbReference>
<feature type="domain" description="PLD phosphodiesterase" evidence="7">
    <location>
        <begin position="308"/>
        <end position="335"/>
    </location>
</feature>
<feature type="region of interest" description="Disordered" evidence="6">
    <location>
        <begin position="142"/>
        <end position="185"/>
    </location>
</feature>
<comment type="caution">
    <text evidence="8">The sequence shown here is derived from an EMBL/GenBank/DDBJ whole genome shotgun (WGS) entry which is preliminary data.</text>
</comment>
<dbReference type="InterPro" id="IPR025202">
    <property type="entry name" value="PLD-like_dom"/>
</dbReference>
<dbReference type="InterPro" id="IPR001736">
    <property type="entry name" value="PLipase_D/transphosphatidylase"/>
</dbReference>
<evidence type="ECO:0000313" key="8">
    <source>
        <dbReference type="EMBL" id="KAI9248540.1"/>
    </source>
</evidence>
<name>A0AAD5P957_9FUNG</name>
<evidence type="ECO:0000256" key="4">
    <source>
        <dbReference type="ARBA" id="ARBA00038012"/>
    </source>
</evidence>
<dbReference type="EMBL" id="JAIXMP010000038">
    <property type="protein sequence ID" value="KAI9248540.1"/>
    <property type="molecule type" value="Genomic_DNA"/>
</dbReference>
<feature type="compositionally biased region" description="Acidic residues" evidence="6">
    <location>
        <begin position="144"/>
        <end position="156"/>
    </location>
</feature>
<evidence type="ECO:0000256" key="5">
    <source>
        <dbReference type="ARBA" id="ARBA00040549"/>
    </source>
</evidence>
<keyword evidence="1" id="KW-0378">Hydrolase</keyword>
<evidence type="ECO:0000313" key="9">
    <source>
        <dbReference type="Proteomes" id="UP001209540"/>
    </source>
</evidence>
<gene>
    <name evidence="8" type="ORF">BDA99DRAFT_524964</name>
</gene>
<reference evidence="8" key="2">
    <citation type="submission" date="2023-02" db="EMBL/GenBank/DDBJ databases">
        <authorList>
            <consortium name="DOE Joint Genome Institute"/>
            <person name="Mondo S.J."/>
            <person name="Chang Y."/>
            <person name="Wang Y."/>
            <person name="Ahrendt S."/>
            <person name="Andreopoulos W."/>
            <person name="Barry K."/>
            <person name="Beard J."/>
            <person name="Benny G.L."/>
            <person name="Blankenship S."/>
            <person name="Bonito G."/>
            <person name="Cuomo C."/>
            <person name="Desiro A."/>
            <person name="Gervers K.A."/>
            <person name="Hundley H."/>
            <person name="Kuo A."/>
            <person name="LaButti K."/>
            <person name="Lang B.F."/>
            <person name="Lipzen A."/>
            <person name="O'Donnell K."/>
            <person name="Pangilinan J."/>
            <person name="Reynolds N."/>
            <person name="Sandor L."/>
            <person name="Smith M.W."/>
            <person name="Tsang A."/>
            <person name="Grigoriev I.V."/>
            <person name="Stajich J.E."/>
            <person name="Spatafora J.W."/>
        </authorList>
    </citation>
    <scope>NUCLEOTIDE SEQUENCE</scope>
    <source>
        <strain evidence="8">RSA 2281</strain>
    </source>
</reference>
<dbReference type="SUPFAM" id="SSF56024">
    <property type="entry name" value="Phospholipase D/nuclease"/>
    <property type="match status" value="1"/>
</dbReference>
<dbReference type="GO" id="GO:0005739">
    <property type="term" value="C:mitochondrion"/>
    <property type="evidence" value="ECO:0007669"/>
    <property type="project" value="TreeGrafter"/>
</dbReference>
<dbReference type="GO" id="GO:0016042">
    <property type="term" value="P:lipid catabolic process"/>
    <property type="evidence" value="ECO:0007669"/>
    <property type="project" value="UniProtKB-KW"/>
</dbReference>
<reference evidence="8" key="1">
    <citation type="journal article" date="2022" name="IScience">
        <title>Evolution of zygomycete secretomes and the origins of terrestrial fungal ecologies.</title>
        <authorList>
            <person name="Chang Y."/>
            <person name="Wang Y."/>
            <person name="Mondo S."/>
            <person name="Ahrendt S."/>
            <person name="Andreopoulos W."/>
            <person name="Barry K."/>
            <person name="Beard J."/>
            <person name="Benny G.L."/>
            <person name="Blankenship S."/>
            <person name="Bonito G."/>
            <person name="Cuomo C."/>
            <person name="Desiro A."/>
            <person name="Gervers K.A."/>
            <person name="Hundley H."/>
            <person name="Kuo A."/>
            <person name="LaButti K."/>
            <person name="Lang B.F."/>
            <person name="Lipzen A."/>
            <person name="O'Donnell K."/>
            <person name="Pangilinan J."/>
            <person name="Reynolds N."/>
            <person name="Sandor L."/>
            <person name="Smith M.E."/>
            <person name="Tsang A."/>
            <person name="Grigoriev I.V."/>
            <person name="Stajich J.E."/>
            <person name="Spatafora J.W."/>
        </authorList>
    </citation>
    <scope>NUCLEOTIDE SEQUENCE</scope>
    <source>
        <strain evidence="8">RSA 2281</strain>
    </source>
</reference>
<protein>
    <recommendedName>
        <fullName evidence="5">Mitochondrial cardiolipin hydrolase</fullName>
    </recommendedName>
</protein>
<dbReference type="Gene3D" id="3.30.870.10">
    <property type="entry name" value="Endonuclease Chain A"/>
    <property type="match status" value="1"/>
</dbReference>
<dbReference type="PROSITE" id="PS50035">
    <property type="entry name" value="PLD"/>
    <property type="match status" value="1"/>
</dbReference>
<organism evidence="8 9">
    <name type="scientific">Phascolomyces articulosus</name>
    <dbReference type="NCBI Taxonomy" id="60185"/>
    <lineage>
        <taxon>Eukaryota</taxon>
        <taxon>Fungi</taxon>
        <taxon>Fungi incertae sedis</taxon>
        <taxon>Mucoromycota</taxon>
        <taxon>Mucoromycotina</taxon>
        <taxon>Mucoromycetes</taxon>
        <taxon>Mucorales</taxon>
        <taxon>Lichtheimiaceae</taxon>
        <taxon>Phascolomyces</taxon>
    </lineage>
</organism>
<feature type="compositionally biased region" description="Basic residues" evidence="6">
    <location>
        <begin position="163"/>
        <end position="175"/>
    </location>
</feature>
<dbReference type="CDD" id="cd09171">
    <property type="entry name" value="PLDc_vPLD6_like"/>
    <property type="match status" value="1"/>
</dbReference>
<dbReference type="Proteomes" id="UP001209540">
    <property type="component" value="Unassembled WGS sequence"/>
</dbReference>
<evidence type="ECO:0000256" key="2">
    <source>
        <dbReference type="ARBA" id="ARBA00022963"/>
    </source>
</evidence>
<accession>A0AAD5P957</accession>
<dbReference type="SMART" id="SM00155">
    <property type="entry name" value="PLDc"/>
    <property type="match status" value="1"/>
</dbReference>
<evidence type="ECO:0000256" key="6">
    <source>
        <dbReference type="SAM" id="MobiDB-lite"/>
    </source>
</evidence>